<evidence type="ECO:0000313" key="4">
    <source>
        <dbReference type="EMBL" id="MFD2614061.1"/>
    </source>
</evidence>
<evidence type="ECO:0000259" key="3">
    <source>
        <dbReference type="Pfam" id="PF04321"/>
    </source>
</evidence>
<sequence length="284" mass="31965">MKVLITGANGQLGRELVEYLSGNNEVLGFGREELDITSLESVFEIVKNESPEVIVHCAAFTAVDDAEQYPDSAYLVNAVGARNVAMAAEQQGSKLIYISTDYVFNGQATNPYCEYDNTDPQGIYGKSKRAGEVNVQTQCRKHFIVRTSWAYGKYGNNFVKTMIRLSKEKENLKVVADQIGSPTCIEDLCEFLSELMKTEKYGIYHASNTGVCSWYEFAHAIFEEIAADISLQPCATSDFPRPAKRPAYSVMEHRMIRINGFKEFRHWRDALSAFLSQNIEEGER</sequence>
<dbReference type="InterPro" id="IPR005913">
    <property type="entry name" value="dTDP_dehydrorham_reduct"/>
</dbReference>
<proteinExistence type="inferred from homology"/>
<comment type="pathway">
    <text evidence="2">Carbohydrate biosynthesis; dTDP-L-rhamnose biosynthesis.</text>
</comment>
<dbReference type="Proteomes" id="UP001597541">
    <property type="component" value="Unassembled WGS sequence"/>
</dbReference>
<dbReference type="RefSeq" id="WP_377604523.1">
    <property type="nucleotide sequence ID" value="NZ_JBHUME010000010.1"/>
</dbReference>
<dbReference type="NCBIfam" id="TIGR01214">
    <property type="entry name" value="rmlD"/>
    <property type="match status" value="1"/>
</dbReference>
<dbReference type="SUPFAM" id="SSF51735">
    <property type="entry name" value="NAD(P)-binding Rossmann-fold domains"/>
    <property type="match status" value="1"/>
</dbReference>
<dbReference type="EMBL" id="JBHUME010000010">
    <property type="protein sequence ID" value="MFD2614061.1"/>
    <property type="molecule type" value="Genomic_DNA"/>
</dbReference>
<feature type="domain" description="RmlD-like substrate binding" evidence="3">
    <location>
        <begin position="1"/>
        <end position="277"/>
    </location>
</feature>
<dbReference type="EC" id="1.1.1.133" evidence="2"/>
<keyword evidence="2" id="KW-0521">NADP</keyword>
<comment type="function">
    <text evidence="2">Catalyzes the reduction of dTDP-6-deoxy-L-lyxo-4-hexulose to yield dTDP-L-rhamnose.</text>
</comment>
<dbReference type="Pfam" id="PF04321">
    <property type="entry name" value="RmlD_sub_bind"/>
    <property type="match status" value="1"/>
</dbReference>
<dbReference type="Gene3D" id="3.40.50.720">
    <property type="entry name" value="NAD(P)-binding Rossmann-like Domain"/>
    <property type="match status" value="1"/>
</dbReference>
<comment type="caution">
    <text evidence="4">The sequence shown here is derived from an EMBL/GenBank/DDBJ whole genome shotgun (WGS) entry which is preliminary data.</text>
</comment>
<organism evidence="4 5">
    <name type="scientific">Paenibacillus gansuensis</name>
    <dbReference type="NCBI Taxonomy" id="306542"/>
    <lineage>
        <taxon>Bacteria</taxon>
        <taxon>Bacillati</taxon>
        <taxon>Bacillota</taxon>
        <taxon>Bacilli</taxon>
        <taxon>Bacillales</taxon>
        <taxon>Paenibacillaceae</taxon>
        <taxon>Paenibacillus</taxon>
    </lineage>
</organism>
<evidence type="ECO:0000256" key="1">
    <source>
        <dbReference type="ARBA" id="ARBA00010944"/>
    </source>
</evidence>
<dbReference type="CDD" id="cd05254">
    <property type="entry name" value="dTDP_HR_like_SDR_e"/>
    <property type="match status" value="1"/>
</dbReference>
<dbReference type="PANTHER" id="PTHR10491:SF4">
    <property type="entry name" value="METHIONINE ADENOSYLTRANSFERASE 2 SUBUNIT BETA"/>
    <property type="match status" value="1"/>
</dbReference>
<evidence type="ECO:0000256" key="2">
    <source>
        <dbReference type="RuleBase" id="RU364082"/>
    </source>
</evidence>
<keyword evidence="2 4" id="KW-0560">Oxidoreductase</keyword>
<dbReference type="InterPro" id="IPR036291">
    <property type="entry name" value="NAD(P)-bd_dom_sf"/>
</dbReference>
<evidence type="ECO:0000313" key="5">
    <source>
        <dbReference type="Proteomes" id="UP001597541"/>
    </source>
</evidence>
<keyword evidence="5" id="KW-1185">Reference proteome</keyword>
<protein>
    <recommendedName>
        <fullName evidence="2">dTDP-4-dehydrorhamnose reductase</fullName>
        <ecNumber evidence="2">1.1.1.133</ecNumber>
    </recommendedName>
</protein>
<dbReference type="InterPro" id="IPR029903">
    <property type="entry name" value="RmlD-like-bd"/>
</dbReference>
<reference evidence="5" key="1">
    <citation type="journal article" date="2019" name="Int. J. Syst. Evol. Microbiol.">
        <title>The Global Catalogue of Microorganisms (GCM) 10K type strain sequencing project: providing services to taxonomists for standard genome sequencing and annotation.</title>
        <authorList>
            <consortium name="The Broad Institute Genomics Platform"/>
            <consortium name="The Broad Institute Genome Sequencing Center for Infectious Disease"/>
            <person name="Wu L."/>
            <person name="Ma J."/>
        </authorList>
    </citation>
    <scope>NUCLEOTIDE SEQUENCE [LARGE SCALE GENOMIC DNA]</scope>
    <source>
        <strain evidence="5">KCTC 3950</strain>
    </source>
</reference>
<gene>
    <name evidence="4" type="primary">rfbD</name>
    <name evidence="4" type="ORF">ACFSUF_16770</name>
</gene>
<name>A0ABW5PGH5_9BACL</name>
<accession>A0ABW5PGH5</accession>
<dbReference type="GO" id="GO:0008831">
    <property type="term" value="F:dTDP-4-dehydrorhamnose reductase activity"/>
    <property type="evidence" value="ECO:0007669"/>
    <property type="project" value="UniProtKB-EC"/>
</dbReference>
<comment type="similarity">
    <text evidence="1 2">Belongs to the dTDP-4-dehydrorhamnose reductase family.</text>
</comment>
<dbReference type="PANTHER" id="PTHR10491">
    <property type="entry name" value="DTDP-4-DEHYDRORHAMNOSE REDUCTASE"/>
    <property type="match status" value="1"/>
</dbReference>
<dbReference type="Gene3D" id="3.90.25.10">
    <property type="entry name" value="UDP-galactose 4-epimerase, domain 1"/>
    <property type="match status" value="1"/>
</dbReference>